<organism evidence="2 3">
    <name type="scientific">Pieris macdunnoughi</name>
    <dbReference type="NCBI Taxonomy" id="345717"/>
    <lineage>
        <taxon>Eukaryota</taxon>
        <taxon>Metazoa</taxon>
        <taxon>Ecdysozoa</taxon>
        <taxon>Arthropoda</taxon>
        <taxon>Hexapoda</taxon>
        <taxon>Insecta</taxon>
        <taxon>Pterygota</taxon>
        <taxon>Neoptera</taxon>
        <taxon>Endopterygota</taxon>
        <taxon>Lepidoptera</taxon>
        <taxon>Glossata</taxon>
        <taxon>Ditrysia</taxon>
        <taxon>Papilionoidea</taxon>
        <taxon>Pieridae</taxon>
        <taxon>Pierinae</taxon>
        <taxon>Pieris</taxon>
    </lineage>
</organism>
<dbReference type="InterPro" id="IPR043502">
    <property type="entry name" value="DNA/RNA_pol_sf"/>
</dbReference>
<name>A0A821W9J9_9NEOP</name>
<reference evidence="2" key="1">
    <citation type="submission" date="2021-02" db="EMBL/GenBank/DDBJ databases">
        <authorList>
            <person name="Steward A R."/>
        </authorList>
    </citation>
    <scope>NUCLEOTIDE SEQUENCE</scope>
</reference>
<dbReference type="PANTHER" id="PTHR19446">
    <property type="entry name" value="REVERSE TRANSCRIPTASES"/>
    <property type="match status" value="1"/>
</dbReference>
<dbReference type="Proteomes" id="UP000663880">
    <property type="component" value="Unassembled WGS sequence"/>
</dbReference>
<feature type="domain" description="Reverse transcriptase" evidence="1">
    <location>
        <begin position="42"/>
        <end position="109"/>
    </location>
</feature>
<evidence type="ECO:0000259" key="1">
    <source>
        <dbReference type="Pfam" id="PF00078"/>
    </source>
</evidence>
<proteinExistence type="predicted"/>
<comment type="caution">
    <text evidence="2">The sequence shown here is derived from an EMBL/GenBank/DDBJ whole genome shotgun (WGS) entry which is preliminary data.</text>
</comment>
<evidence type="ECO:0000313" key="3">
    <source>
        <dbReference type="Proteomes" id="UP000663880"/>
    </source>
</evidence>
<accession>A0A821W9J9</accession>
<dbReference type="AlphaFoldDB" id="A0A821W9J9"/>
<dbReference type="OrthoDB" id="407509at2759"/>
<gene>
    <name evidence="2" type="ORF">PMACD_LOCUS13048</name>
</gene>
<dbReference type="SUPFAM" id="SSF56672">
    <property type="entry name" value="DNA/RNA polymerases"/>
    <property type="match status" value="1"/>
</dbReference>
<protein>
    <recommendedName>
        <fullName evidence="1">Reverse transcriptase domain-containing protein</fullName>
    </recommendedName>
</protein>
<dbReference type="GO" id="GO:0071897">
    <property type="term" value="P:DNA biosynthetic process"/>
    <property type="evidence" value="ECO:0007669"/>
    <property type="project" value="UniProtKB-ARBA"/>
</dbReference>
<dbReference type="Pfam" id="PF00078">
    <property type="entry name" value="RVT_1"/>
    <property type="match status" value="1"/>
</dbReference>
<dbReference type="InterPro" id="IPR000477">
    <property type="entry name" value="RT_dom"/>
</dbReference>
<keyword evidence="3" id="KW-1185">Reference proteome</keyword>
<sequence length="123" mass="14454">MIKVSSAAPGNLRKLTELFNTILKTEYIPSQWTKNIITLLHKKGDRNTIENYRPISLMSNMYKVFSKMILRRITKVMDEQQPMEQAGFRSGFSTVDHIHVIKQLIQKCKRIRKSTIHCFCRLQ</sequence>
<dbReference type="EMBL" id="CAJOBZ010000057">
    <property type="protein sequence ID" value="CAF4921274.1"/>
    <property type="molecule type" value="Genomic_DNA"/>
</dbReference>
<evidence type="ECO:0000313" key="2">
    <source>
        <dbReference type="EMBL" id="CAF4921274.1"/>
    </source>
</evidence>